<keyword evidence="2" id="KW-1185">Reference proteome</keyword>
<name>A0A1Q1PUN6_9CAUD</name>
<evidence type="ECO:0000313" key="2">
    <source>
        <dbReference type="Proteomes" id="UP000223204"/>
    </source>
</evidence>
<protein>
    <submittedName>
        <fullName evidence="1">Uncharacterized protein</fullName>
    </submittedName>
</protein>
<proteinExistence type="predicted"/>
<dbReference type="Proteomes" id="UP000223204">
    <property type="component" value="Segment"/>
</dbReference>
<dbReference type="EMBL" id="KY295895">
    <property type="protein sequence ID" value="AQN31812.1"/>
    <property type="molecule type" value="Genomic_DNA"/>
</dbReference>
<sequence>MAILAKKSGLMISGRVIEETDNFVCFHAVDNKRPTYVQKSDKTQKVFDGDFSMDDVFAWVDSVRVKK</sequence>
<reference evidence="1 2" key="1">
    <citation type="submission" date="2016-11" db="EMBL/GenBank/DDBJ databases">
        <title>Biological and genomic characterization of a historic collection of therapeutic Escherichia coli bacteriophage.</title>
        <authorList>
            <person name="Baig A."/>
            <person name="Colom J."/>
            <person name="Atterbury R."/>
            <person name="Barrow P."/>
        </authorList>
    </citation>
    <scope>NUCLEOTIDE SEQUENCE [LARGE SCALE GENOMIC DNA]</scope>
</reference>
<organism evidence="1 2">
    <name type="scientific">Escherichia phage G_AB-2017</name>
    <dbReference type="NCBI Taxonomy" id="1933113"/>
    <lineage>
        <taxon>Viruses</taxon>
        <taxon>Duplodnaviria</taxon>
        <taxon>Heunggongvirae</taxon>
        <taxon>Uroviricota</taxon>
        <taxon>Caudoviricetes</taxon>
        <taxon>Sarkviridae</taxon>
        <taxon>Guernseyvirinae</taxon>
        <taxon>Kagunavirus</taxon>
        <taxon>Kagunavirus GAB2017</taxon>
    </lineage>
</organism>
<gene>
    <name evidence="1" type="ORF">G_55</name>
</gene>
<accession>A0A1Q1PUN6</accession>
<evidence type="ECO:0000313" key="1">
    <source>
        <dbReference type="EMBL" id="AQN31812.1"/>
    </source>
</evidence>